<dbReference type="EMBL" id="GFTR01000713">
    <property type="protein sequence ID" value="JAW15713.1"/>
    <property type="molecule type" value="Transcribed_RNA"/>
</dbReference>
<keyword evidence="1" id="KW-0472">Membrane</keyword>
<protein>
    <submittedName>
        <fullName evidence="2">Uncharacterized protein</fullName>
    </submittedName>
</protein>
<keyword evidence="1" id="KW-0812">Transmembrane</keyword>
<keyword evidence="1" id="KW-1133">Transmembrane helix</keyword>
<reference evidence="2" key="1">
    <citation type="journal article" date="2018" name="PLoS Negl. Trop. Dis.">
        <title>An insight into the salivary gland and fat body transcriptome of Panstrongylus lignarius (Hemiptera: Heteroptera), the main vector of Chagas disease in Peru.</title>
        <authorList>
            <person name="Nevoa J.C."/>
            <person name="Mendes M.T."/>
            <person name="da Silva M.V."/>
            <person name="Soares S.C."/>
            <person name="Oliveira C.J.F."/>
            <person name="Ribeiro J.M.C."/>
        </authorList>
    </citation>
    <scope>NUCLEOTIDE SEQUENCE</scope>
</reference>
<evidence type="ECO:0000313" key="2">
    <source>
        <dbReference type="EMBL" id="JAW15713.1"/>
    </source>
</evidence>
<organism evidence="2">
    <name type="scientific">Panstrongylus lignarius</name>
    <dbReference type="NCBI Taxonomy" id="156445"/>
    <lineage>
        <taxon>Eukaryota</taxon>
        <taxon>Metazoa</taxon>
        <taxon>Ecdysozoa</taxon>
        <taxon>Arthropoda</taxon>
        <taxon>Hexapoda</taxon>
        <taxon>Insecta</taxon>
        <taxon>Pterygota</taxon>
        <taxon>Neoptera</taxon>
        <taxon>Paraneoptera</taxon>
        <taxon>Hemiptera</taxon>
        <taxon>Heteroptera</taxon>
        <taxon>Panheteroptera</taxon>
        <taxon>Cimicomorpha</taxon>
        <taxon>Reduviidae</taxon>
        <taxon>Triatominae</taxon>
        <taxon>Panstrongylus</taxon>
    </lineage>
</organism>
<sequence length="77" mass="7816">MGTSMAIVAGIMPAPTAASIALLFACKLAFAFTGYIFKVVVVAPLALLISACCALPGFNVSRRIIFAACSLCASSTV</sequence>
<evidence type="ECO:0000256" key="1">
    <source>
        <dbReference type="SAM" id="Phobius"/>
    </source>
</evidence>
<dbReference type="AlphaFoldDB" id="A0A224Y4T6"/>
<accession>A0A224Y4T6</accession>
<name>A0A224Y4T6_9HEMI</name>
<proteinExistence type="predicted"/>
<feature type="transmembrane region" description="Helical" evidence="1">
    <location>
        <begin position="35"/>
        <end position="58"/>
    </location>
</feature>